<keyword evidence="4" id="KW-1185">Reference proteome</keyword>
<organism evidence="3 4">
    <name type="scientific">Nonomuraea composti</name>
    <dbReference type="NCBI Taxonomy" id="2720023"/>
    <lineage>
        <taxon>Bacteria</taxon>
        <taxon>Bacillati</taxon>
        <taxon>Actinomycetota</taxon>
        <taxon>Actinomycetes</taxon>
        <taxon>Streptosporangiales</taxon>
        <taxon>Streptosporangiaceae</taxon>
        <taxon>Nonomuraea</taxon>
    </lineage>
</organism>
<comment type="caution">
    <text evidence="3">The sequence shown here is derived from an EMBL/GenBank/DDBJ whole genome shotgun (WGS) entry which is preliminary data.</text>
</comment>
<accession>A0ABX1B052</accession>
<dbReference type="EMBL" id="JAATEP010000002">
    <property type="protein sequence ID" value="NJP88536.1"/>
    <property type="molecule type" value="Genomic_DNA"/>
</dbReference>
<feature type="transmembrane region" description="Helical" evidence="2">
    <location>
        <begin position="16"/>
        <end position="35"/>
    </location>
</feature>
<keyword evidence="2" id="KW-0472">Membrane</keyword>
<reference evidence="3 4" key="1">
    <citation type="submission" date="2020-03" db="EMBL/GenBank/DDBJ databases">
        <title>WGS of actinomycetes isolated from Thailand.</title>
        <authorList>
            <person name="Thawai C."/>
        </authorList>
    </citation>
    <scope>NUCLEOTIDE SEQUENCE [LARGE SCALE GENOMIC DNA]</scope>
    <source>
        <strain evidence="3 4">FMUSA5-5</strain>
    </source>
</reference>
<evidence type="ECO:0000256" key="1">
    <source>
        <dbReference type="SAM" id="MobiDB-lite"/>
    </source>
</evidence>
<name>A0ABX1B052_9ACTN</name>
<keyword evidence="2" id="KW-0812">Transmembrane</keyword>
<sequence length="104" mass="10879">MAVVLPAFWSMMQLRTWLAVPVDAVVFAVMLALALPRGLARLRPGELPAALAALGTGTAVAAGCGMLLDHADWHLVREAGPGSRPAGVVRAPDREGPHDPHLDS</sequence>
<feature type="transmembrane region" description="Helical" evidence="2">
    <location>
        <begin position="47"/>
        <end position="68"/>
    </location>
</feature>
<evidence type="ECO:0000313" key="4">
    <source>
        <dbReference type="Proteomes" id="UP000696294"/>
    </source>
</evidence>
<proteinExistence type="predicted"/>
<keyword evidence="2" id="KW-1133">Transmembrane helix</keyword>
<dbReference type="RefSeq" id="WP_168006709.1">
    <property type="nucleotide sequence ID" value="NZ_JAATEP010000002.1"/>
</dbReference>
<gene>
    <name evidence="3" type="ORF">HCN51_03535</name>
</gene>
<dbReference type="Proteomes" id="UP000696294">
    <property type="component" value="Unassembled WGS sequence"/>
</dbReference>
<feature type="compositionally biased region" description="Basic and acidic residues" evidence="1">
    <location>
        <begin position="91"/>
        <end position="104"/>
    </location>
</feature>
<evidence type="ECO:0000313" key="3">
    <source>
        <dbReference type="EMBL" id="NJP88536.1"/>
    </source>
</evidence>
<evidence type="ECO:0000256" key="2">
    <source>
        <dbReference type="SAM" id="Phobius"/>
    </source>
</evidence>
<feature type="region of interest" description="Disordered" evidence="1">
    <location>
        <begin position="81"/>
        <end position="104"/>
    </location>
</feature>
<protein>
    <submittedName>
        <fullName evidence="3">Uncharacterized protein</fullName>
    </submittedName>
</protein>